<dbReference type="EMBL" id="AP021875">
    <property type="protein sequence ID" value="BBO74140.1"/>
    <property type="molecule type" value="Genomic_DNA"/>
</dbReference>
<dbReference type="InterPro" id="IPR003141">
    <property type="entry name" value="Pol/His_phosphatase_N"/>
</dbReference>
<evidence type="ECO:0000313" key="3">
    <source>
        <dbReference type="Proteomes" id="UP000427769"/>
    </source>
</evidence>
<dbReference type="InterPro" id="IPR052018">
    <property type="entry name" value="PHP_domain"/>
</dbReference>
<keyword evidence="3" id="KW-1185">Reference proteome</keyword>
<dbReference type="OrthoDB" id="9775360at2"/>
<evidence type="ECO:0000259" key="1">
    <source>
        <dbReference type="SMART" id="SM00481"/>
    </source>
</evidence>
<dbReference type="SMART" id="SM00481">
    <property type="entry name" value="POLIIIAc"/>
    <property type="match status" value="1"/>
</dbReference>
<dbReference type="Gene3D" id="3.20.20.140">
    <property type="entry name" value="Metal-dependent hydrolases"/>
    <property type="match status" value="1"/>
</dbReference>
<protein>
    <submittedName>
        <fullName evidence="2">Histidinol-phosphatase</fullName>
    </submittedName>
</protein>
<gene>
    <name evidence="2" type="ORF">DSCW_15570</name>
</gene>
<dbReference type="InterPro" id="IPR004013">
    <property type="entry name" value="PHP_dom"/>
</dbReference>
<dbReference type="Pfam" id="PF13263">
    <property type="entry name" value="PHP_C"/>
    <property type="match status" value="1"/>
</dbReference>
<feature type="domain" description="Polymerase/histidinol phosphatase N-terminal" evidence="1">
    <location>
        <begin position="3"/>
        <end position="69"/>
    </location>
</feature>
<evidence type="ECO:0000313" key="2">
    <source>
        <dbReference type="EMBL" id="BBO74140.1"/>
    </source>
</evidence>
<name>A0A5K7Z0G1_9BACT</name>
<dbReference type="Pfam" id="PF02811">
    <property type="entry name" value="PHP"/>
    <property type="match status" value="1"/>
</dbReference>
<dbReference type="SUPFAM" id="SSF89550">
    <property type="entry name" value="PHP domain-like"/>
    <property type="match status" value="1"/>
</dbReference>
<dbReference type="GO" id="GO:0004534">
    <property type="term" value="F:5'-3' RNA exonuclease activity"/>
    <property type="evidence" value="ECO:0007669"/>
    <property type="project" value="TreeGrafter"/>
</dbReference>
<dbReference type="RefSeq" id="WP_155303192.1">
    <property type="nucleotide sequence ID" value="NZ_AP021875.1"/>
</dbReference>
<organism evidence="2 3">
    <name type="scientific">Desulfosarcina widdelii</name>
    <dbReference type="NCBI Taxonomy" id="947919"/>
    <lineage>
        <taxon>Bacteria</taxon>
        <taxon>Pseudomonadati</taxon>
        <taxon>Thermodesulfobacteriota</taxon>
        <taxon>Desulfobacteria</taxon>
        <taxon>Desulfobacterales</taxon>
        <taxon>Desulfosarcinaceae</taxon>
        <taxon>Desulfosarcina</taxon>
    </lineage>
</organism>
<dbReference type="PANTHER" id="PTHR42924:SF3">
    <property type="entry name" value="POLYMERASE_HISTIDINOL PHOSPHATASE N-TERMINAL DOMAIN-CONTAINING PROTEIN"/>
    <property type="match status" value="1"/>
</dbReference>
<accession>A0A5K7Z0G1</accession>
<proteinExistence type="predicted"/>
<reference evidence="2 3" key="1">
    <citation type="submission" date="2019-11" db="EMBL/GenBank/DDBJ databases">
        <title>Comparative genomics of hydrocarbon-degrading Desulfosarcina strains.</title>
        <authorList>
            <person name="Watanabe M."/>
            <person name="Kojima H."/>
            <person name="Fukui M."/>
        </authorList>
    </citation>
    <scope>NUCLEOTIDE SEQUENCE [LARGE SCALE GENOMIC DNA]</scope>
    <source>
        <strain evidence="2 3">PP31</strain>
    </source>
</reference>
<dbReference type="GO" id="GO:0035312">
    <property type="term" value="F:5'-3' DNA exonuclease activity"/>
    <property type="evidence" value="ECO:0007669"/>
    <property type="project" value="TreeGrafter"/>
</dbReference>
<dbReference type="CDD" id="cd07432">
    <property type="entry name" value="PHP_HisPPase"/>
    <property type="match status" value="1"/>
</dbReference>
<sequence length="219" mass="24210">MIIDMHVHTTFSPCSRMRVDEAVAAAGQSGLDGICITDHDTMDIRHTLTEGVQENGVVVIFGMEYTTSRGDFLVFGPFEALDPGLSADRLLRIVDQSGGIAIAAHPFRKERPVDARIVEDGRCRVIESLNGRNTARENAGVERWCDDYGLTECGGSDAHTIEEVGSFATRFFVPVRTRSDLVAALKNRLCRPEDRTDDGLYVPDSRHCFMQAESGTLFR</sequence>
<dbReference type="PANTHER" id="PTHR42924">
    <property type="entry name" value="EXONUCLEASE"/>
    <property type="match status" value="1"/>
</dbReference>
<dbReference type="Proteomes" id="UP000427769">
    <property type="component" value="Chromosome"/>
</dbReference>
<dbReference type="InterPro" id="IPR016195">
    <property type="entry name" value="Pol/histidinol_Pase-like"/>
</dbReference>
<dbReference type="KEGG" id="dwd:DSCW_15570"/>
<dbReference type="AlphaFoldDB" id="A0A5K7Z0G1"/>